<dbReference type="PANTHER" id="PTHR11223">
    <property type="entry name" value="EXPORTIN 1/5"/>
    <property type="match status" value="1"/>
</dbReference>
<dbReference type="Gene3D" id="1.25.10.10">
    <property type="entry name" value="Leucine-rich Repeat Variant"/>
    <property type="match status" value="1"/>
</dbReference>
<evidence type="ECO:0000259" key="2">
    <source>
        <dbReference type="Pfam" id="PF08389"/>
    </source>
</evidence>
<proteinExistence type="predicted"/>
<dbReference type="InterPro" id="IPR016024">
    <property type="entry name" value="ARM-type_fold"/>
</dbReference>
<dbReference type="GO" id="GO:0005634">
    <property type="term" value="C:nucleus"/>
    <property type="evidence" value="ECO:0007669"/>
    <property type="project" value="TreeGrafter"/>
</dbReference>
<dbReference type="GO" id="GO:0000055">
    <property type="term" value="P:ribosomal large subunit export from nucleus"/>
    <property type="evidence" value="ECO:0007669"/>
    <property type="project" value="TreeGrafter"/>
</dbReference>
<dbReference type="GO" id="GO:0006611">
    <property type="term" value="P:protein export from nucleus"/>
    <property type="evidence" value="ECO:0007669"/>
    <property type="project" value="InterPro"/>
</dbReference>
<dbReference type="InterPro" id="IPR011989">
    <property type="entry name" value="ARM-like"/>
</dbReference>
<reference evidence="3" key="1">
    <citation type="submission" date="2019-12" db="EMBL/GenBank/DDBJ databases">
        <title>Genome sequencing and annotation of Brassica cretica.</title>
        <authorList>
            <person name="Studholme D.J."/>
            <person name="Sarris P."/>
        </authorList>
    </citation>
    <scope>NUCLEOTIDE SEQUENCE</scope>
    <source>
        <strain evidence="3">PFS-109/04</strain>
        <tissue evidence="3">Leaf</tissue>
    </source>
</reference>
<dbReference type="GO" id="GO:0000056">
    <property type="term" value="P:ribosomal small subunit export from nucleus"/>
    <property type="evidence" value="ECO:0007669"/>
    <property type="project" value="TreeGrafter"/>
</dbReference>
<organism evidence="3 4">
    <name type="scientific">Brassica cretica</name>
    <name type="common">Mustard</name>
    <dbReference type="NCBI Taxonomy" id="69181"/>
    <lineage>
        <taxon>Eukaryota</taxon>
        <taxon>Viridiplantae</taxon>
        <taxon>Streptophyta</taxon>
        <taxon>Embryophyta</taxon>
        <taxon>Tracheophyta</taxon>
        <taxon>Spermatophyta</taxon>
        <taxon>Magnoliopsida</taxon>
        <taxon>eudicotyledons</taxon>
        <taxon>Gunneridae</taxon>
        <taxon>Pentapetalae</taxon>
        <taxon>rosids</taxon>
        <taxon>malvids</taxon>
        <taxon>Brassicales</taxon>
        <taxon>Brassicaceae</taxon>
        <taxon>Brassiceae</taxon>
        <taxon>Brassica</taxon>
    </lineage>
</organism>
<accession>A0A8S9PH66</accession>
<dbReference type="InterPro" id="IPR013598">
    <property type="entry name" value="Exportin-1/Importin-b-like"/>
</dbReference>
<gene>
    <name evidence="3" type="ORF">F2Q69_00000706</name>
</gene>
<feature type="domain" description="Exportin-1/Importin-beta-like" evidence="2">
    <location>
        <begin position="1"/>
        <end position="82"/>
    </location>
</feature>
<feature type="region of interest" description="Disordered" evidence="1">
    <location>
        <begin position="237"/>
        <end position="260"/>
    </location>
</feature>
<dbReference type="PANTHER" id="PTHR11223:SF2">
    <property type="entry name" value="EXPORTIN-1"/>
    <property type="match status" value="1"/>
</dbReference>
<dbReference type="GO" id="GO:0005737">
    <property type="term" value="C:cytoplasm"/>
    <property type="evidence" value="ECO:0007669"/>
    <property type="project" value="TreeGrafter"/>
</dbReference>
<dbReference type="Pfam" id="PF08389">
    <property type="entry name" value="Xpo1"/>
    <property type="match status" value="1"/>
</dbReference>
<evidence type="ECO:0000256" key="1">
    <source>
        <dbReference type="SAM" id="MobiDB-lite"/>
    </source>
</evidence>
<dbReference type="AlphaFoldDB" id="A0A8S9PH66"/>
<dbReference type="EMBL" id="QGKX02001521">
    <property type="protein sequence ID" value="KAF3514450.1"/>
    <property type="molecule type" value="Genomic_DNA"/>
</dbReference>
<evidence type="ECO:0000313" key="4">
    <source>
        <dbReference type="Proteomes" id="UP000712600"/>
    </source>
</evidence>
<dbReference type="SUPFAM" id="SSF48371">
    <property type="entry name" value="ARM repeat"/>
    <property type="match status" value="1"/>
</dbReference>
<name>A0A8S9PH66_BRACR</name>
<dbReference type="GO" id="GO:0005049">
    <property type="term" value="F:nuclear export signal receptor activity"/>
    <property type="evidence" value="ECO:0007669"/>
    <property type="project" value="InterPro"/>
</dbReference>
<dbReference type="InterPro" id="IPR045065">
    <property type="entry name" value="XPO1/5"/>
</dbReference>
<dbReference type="Proteomes" id="UP000712600">
    <property type="component" value="Unassembled WGS sequence"/>
</dbReference>
<comment type="caution">
    <text evidence="3">The sequence shown here is derived from an EMBL/GenBank/DDBJ whole genome shotgun (WGS) entry which is preliminary data.</text>
</comment>
<evidence type="ECO:0000313" key="3">
    <source>
        <dbReference type="EMBL" id="KAF3514450.1"/>
    </source>
</evidence>
<sequence>MTQQKIKELKQSLNSEFKLIHELCLYVLSASQRQDLIRSTLSALHAYLSWIPLGYIFESPLLETLLKFFPVPAYRNLTLQCLTEVAALNFGDFYNVQYVKMYTIFIGQLQTILPPSTNIPEAYSSGSGEEQDIDRGDGLLLVSISPRGFQRRRLGETVSISSRGYRQRRWSLTVSISPRGYRQRRWGETVSISPKGFRQRRWGETVGDGVIRFREDLHREHARRRFRFRRITAMAIESPTSSKQEEEVENENTEHEFPFL</sequence>
<protein>
    <recommendedName>
        <fullName evidence="2">Exportin-1/Importin-beta-like domain-containing protein</fullName>
    </recommendedName>
</protein>